<sequence>MERATNCDHENQQVATTVYCFCFACKTVDAKRMLEGKYSHMSILIADLEGFRRSRDDVIEMRKYKNGEARQREIDECRSCNYSSHTQFHIADLKVMGPTKTMSKRIQMDLLNMTELKKKSSSWTVTRAEDQQQN</sequence>
<protein>
    <submittedName>
        <fullName evidence="1">Uncharacterized protein</fullName>
    </submittedName>
</protein>
<proteinExistence type="predicted"/>
<accession>A0A7J0D8U9</accession>
<keyword evidence="2" id="KW-1185">Reference proteome</keyword>
<gene>
    <name evidence="1" type="ORF">Acr_00g0009060</name>
</gene>
<organism evidence="1 2">
    <name type="scientific">Actinidia rufa</name>
    <dbReference type="NCBI Taxonomy" id="165716"/>
    <lineage>
        <taxon>Eukaryota</taxon>
        <taxon>Viridiplantae</taxon>
        <taxon>Streptophyta</taxon>
        <taxon>Embryophyta</taxon>
        <taxon>Tracheophyta</taxon>
        <taxon>Spermatophyta</taxon>
        <taxon>Magnoliopsida</taxon>
        <taxon>eudicotyledons</taxon>
        <taxon>Gunneridae</taxon>
        <taxon>Pentapetalae</taxon>
        <taxon>asterids</taxon>
        <taxon>Ericales</taxon>
        <taxon>Actinidiaceae</taxon>
        <taxon>Actinidia</taxon>
    </lineage>
</organism>
<evidence type="ECO:0000313" key="2">
    <source>
        <dbReference type="Proteomes" id="UP000585474"/>
    </source>
</evidence>
<evidence type="ECO:0000313" key="1">
    <source>
        <dbReference type="EMBL" id="GFS29910.1"/>
    </source>
</evidence>
<dbReference type="Proteomes" id="UP000585474">
    <property type="component" value="Unassembled WGS sequence"/>
</dbReference>
<dbReference type="AlphaFoldDB" id="A0A7J0D8U9"/>
<reference evidence="2" key="1">
    <citation type="submission" date="2019-07" db="EMBL/GenBank/DDBJ databases">
        <title>De Novo Assembly of kiwifruit Actinidia rufa.</title>
        <authorList>
            <person name="Sugita-Konishi S."/>
            <person name="Sato K."/>
            <person name="Mori E."/>
            <person name="Abe Y."/>
            <person name="Kisaki G."/>
            <person name="Hamano K."/>
            <person name="Suezawa K."/>
            <person name="Otani M."/>
            <person name="Fukuda T."/>
            <person name="Manabe T."/>
            <person name="Gomi K."/>
            <person name="Tabuchi M."/>
            <person name="Akimitsu K."/>
            <person name="Kataoka I."/>
        </authorList>
    </citation>
    <scope>NUCLEOTIDE SEQUENCE [LARGE SCALE GENOMIC DNA]</scope>
    <source>
        <strain evidence="2">cv. Fuchu</strain>
    </source>
</reference>
<name>A0A7J0D8U9_9ERIC</name>
<dbReference type="EMBL" id="BJWL01000102">
    <property type="protein sequence ID" value="GFS29910.1"/>
    <property type="molecule type" value="Genomic_DNA"/>
</dbReference>
<comment type="caution">
    <text evidence="1">The sequence shown here is derived from an EMBL/GenBank/DDBJ whole genome shotgun (WGS) entry which is preliminary data.</text>
</comment>